<dbReference type="Proteomes" id="UP000078555">
    <property type="component" value="Unassembled WGS sequence"/>
</dbReference>
<feature type="region of interest" description="Disordered" evidence="5">
    <location>
        <begin position="547"/>
        <end position="617"/>
    </location>
</feature>
<feature type="compositionally biased region" description="Low complexity" evidence="5">
    <location>
        <begin position="242"/>
        <end position="255"/>
    </location>
</feature>
<dbReference type="GO" id="GO:0003729">
    <property type="term" value="F:mRNA binding"/>
    <property type="evidence" value="ECO:0007669"/>
    <property type="project" value="TreeGrafter"/>
</dbReference>
<proteinExistence type="inferred from homology"/>
<name>A0A1A8YN35_PLAOA</name>
<dbReference type="GO" id="GO:0000932">
    <property type="term" value="C:P-body"/>
    <property type="evidence" value="ECO:0007669"/>
    <property type="project" value="TreeGrafter"/>
</dbReference>
<evidence type="ECO:0000256" key="4">
    <source>
        <dbReference type="ARBA" id="ARBA00022664"/>
    </source>
</evidence>
<evidence type="ECO:0000256" key="1">
    <source>
        <dbReference type="ARBA" id="ARBA00004496"/>
    </source>
</evidence>
<feature type="compositionally biased region" description="Basic and acidic residues" evidence="5">
    <location>
        <begin position="608"/>
        <end position="617"/>
    </location>
</feature>
<gene>
    <name evidence="6" type="ORF">POVWA1_014940</name>
</gene>
<dbReference type="PANTHER" id="PTHR16290">
    <property type="entry name" value="TRANSCRIPTION FACTOR SMIF DECAPPING ENZYME DCP1"/>
    <property type="match status" value="1"/>
</dbReference>
<dbReference type="EMBL" id="FLRD01000050">
    <property type="protein sequence ID" value="SBT32997.1"/>
    <property type="molecule type" value="Genomic_DNA"/>
</dbReference>
<dbReference type="InterPro" id="IPR010334">
    <property type="entry name" value="Dcp1"/>
</dbReference>
<evidence type="ECO:0000256" key="2">
    <source>
        <dbReference type="ARBA" id="ARBA00008778"/>
    </source>
</evidence>
<feature type="compositionally biased region" description="Basic and acidic residues" evidence="5">
    <location>
        <begin position="846"/>
        <end position="861"/>
    </location>
</feature>
<keyword evidence="4" id="KW-0507">mRNA processing</keyword>
<dbReference type="InterPro" id="IPR011993">
    <property type="entry name" value="PH-like_dom_sf"/>
</dbReference>
<dbReference type="SUPFAM" id="SSF50729">
    <property type="entry name" value="PH domain-like"/>
    <property type="match status" value="1"/>
</dbReference>
<dbReference type="CDD" id="cd09804">
    <property type="entry name" value="Dcp1"/>
    <property type="match status" value="1"/>
</dbReference>
<evidence type="ECO:0000313" key="6">
    <source>
        <dbReference type="EMBL" id="SBT32997.1"/>
    </source>
</evidence>
<dbReference type="PANTHER" id="PTHR16290:SF0">
    <property type="entry name" value="DECAPPING PROTEIN 1, ISOFORM A"/>
    <property type="match status" value="1"/>
</dbReference>
<evidence type="ECO:0000256" key="3">
    <source>
        <dbReference type="ARBA" id="ARBA00022490"/>
    </source>
</evidence>
<dbReference type="Pfam" id="PF06058">
    <property type="entry name" value="DCP1"/>
    <property type="match status" value="1"/>
</dbReference>
<evidence type="ECO:0000256" key="5">
    <source>
        <dbReference type="SAM" id="MobiDB-lite"/>
    </source>
</evidence>
<comment type="similarity">
    <text evidence="2">Belongs to the DCP1 family.</text>
</comment>
<accession>A0A1A8YN35</accession>
<feature type="compositionally biased region" description="Polar residues" evidence="5">
    <location>
        <begin position="270"/>
        <end position="287"/>
    </location>
</feature>
<comment type="subcellular location">
    <subcellularLocation>
        <location evidence="1">Cytoplasm</location>
    </subcellularLocation>
</comment>
<protein>
    <submittedName>
        <fullName evidence="6">mRNA-decapping enzyme subunit 1, putative (DCP1)</fullName>
    </submittedName>
</protein>
<keyword evidence="7" id="KW-1185">Reference proteome</keyword>
<dbReference type="GO" id="GO:0008047">
    <property type="term" value="F:enzyme activator activity"/>
    <property type="evidence" value="ECO:0007669"/>
    <property type="project" value="InterPro"/>
</dbReference>
<evidence type="ECO:0000313" key="7">
    <source>
        <dbReference type="Proteomes" id="UP000078555"/>
    </source>
</evidence>
<feature type="region of interest" description="Disordered" evidence="5">
    <location>
        <begin position="845"/>
        <end position="884"/>
    </location>
</feature>
<dbReference type="GO" id="GO:0031087">
    <property type="term" value="P:deadenylation-independent decapping of nuclear-transcribed mRNA"/>
    <property type="evidence" value="ECO:0007669"/>
    <property type="project" value="TreeGrafter"/>
</dbReference>
<feature type="compositionally biased region" description="Polar residues" evidence="5">
    <location>
        <begin position="862"/>
        <end position="882"/>
    </location>
</feature>
<dbReference type="GO" id="GO:0006397">
    <property type="term" value="P:mRNA processing"/>
    <property type="evidence" value="ECO:0007669"/>
    <property type="project" value="UniProtKB-KW"/>
</dbReference>
<feature type="region of interest" description="Disordered" evidence="5">
    <location>
        <begin position="789"/>
        <end position="810"/>
    </location>
</feature>
<dbReference type="Gene3D" id="2.30.29.30">
    <property type="entry name" value="Pleckstrin-homology domain (PH domain)/Phosphotyrosine-binding domain (PTB)"/>
    <property type="match status" value="1"/>
</dbReference>
<organism evidence="6 7">
    <name type="scientific">Plasmodium ovale wallikeri</name>
    <dbReference type="NCBI Taxonomy" id="864142"/>
    <lineage>
        <taxon>Eukaryota</taxon>
        <taxon>Sar</taxon>
        <taxon>Alveolata</taxon>
        <taxon>Apicomplexa</taxon>
        <taxon>Aconoidasida</taxon>
        <taxon>Haemosporida</taxon>
        <taxon>Plasmodiidae</taxon>
        <taxon>Plasmodium</taxon>
        <taxon>Plasmodium (Plasmodium)</taxon>
    </lineage>
</organism>
<dbReference type="GO" id="GO:0000290">
    <property type="term" value="P:deadenylation-dependent decapping of nuclear-transcribed mRNA"/>
    <property type="evidence" value="ECO:0007669"/>
    <property type="project" value="InterPro"/>
</dbReference>
<dbReference type="AlphaFoldDB" id="A0A1A8YN35"/>
<feature type="compositionally biased region" description="Basic and acidic residues" evidence="5">
    <location>
        <begin position="290"/>
        <end position="319"/>
    </location>
</feature>
<feature type="region of interest" description="Disordered" evidence="5">
    <location>
        <begin position="242"/>
        <end position="342"/>
    </location>
</feature>
<reference evidence="7" key="1">
    <citation type="submission" date="2016-05" db="EMBL/GenBank/DDBJ databases">
        <authorList>
            <person name="Naeem Raeece"/>
        </authorList>
    </citation>
    <scope>NUCLEOTIDE SEQUENCE [LARGE SCALE GENOMIC DNA]</scope>
</reference>
<keyword evidence="3" id="KW-0963">Cytoplasm</keyword>
<sequence length="1118" mass="124282">MRVFVTASIRSISHSSLNPFAELPLAHSLCNSPTRFAIRPLALQFVHSPCNLPTRFAVCPLALQFAHSLCNSSTCFTIRLLVLQFAYLSFYNSPTRHYTVQSLFLQVAHSSFCSLDVRHKMKKKNNMSTNHGKLKNRVGRYDMNGSYTFSEYKNNNKGIGNNGAGDLSNCKMEDGCGTGGYSAVNANSNNNNPSHGHVNSAGANSYHAHNLKYNKNSYLYDYNAHYPKKNMYEYKDKFKSGVVSSNGKNSSSSGGNCSGNGGATTNNSATENKQNNMASMSTLANVNNKTNKEKDKSKEKEKEKEKEKDTSEGRFKESNKNGIGSGSGVYMNSAGKRKNDEEKLSEEMSLLREKICFKMLKSIDIYITEIIMKSCFVTVYKMKEDELKWTRADIEGFLYIVRRSVKPFYRLIITNKKNENHLLQDINASMNLSTDQNYIFYRIINGENKFKSIFSLWFYSTEEKEKIYNVLKDIVEQACHDRKSISNGVAVGGSHSNVDMDNISTDGVANVSYNKNVNFILSKGGTNVQDLQTGVLHSEEISTERVPTAGVSVIKNTGNRHDKKGMHAERANPIDDNDGSVGKAKGGEDTSNANAQKKGKIKKNSTSAHDHSKEGEIHEGNYEANLAKKHGAGYVNSIVMNGAYGGGGSNGGGNANGALGNYTNGSYLKEAFPHGGYAKKIPTGDGEEVGGGCNGHFKAPNEEKHKQDYNDKAGKNLLYLIKGLSIEHEKEQLDKRYTQDMYYENNIIAGSTHGLHKSFALDEKSNFCAKEMDGKTGGEAIMNLLGLSKNNEQKEEDEERKKKMKKKKNILVDNAGNAVTVGINGSQNNVGGSLDASNIMNKSNMQKREKQLVPSHSRDSINNHNVSRSNESNDSSNHNGNNKMHAYYRSNQNGNDEYTMNKSLHVEGKYSEKQAYQNCSVENAYNREVEMQCNHNMEEKNMTNALLDIIKVKSGRMSAEQFSGEQFGGEQYGGEQFGTTHFKAQHNSVSNGGRHLPSSLLSAYNTDSYDVLLKMQNEIEISEKKKNNNVMSGSCGNVHDDAYAHSQNSYAAMLSNKNKQNGKYDNNAFEKHHNIGDFKNKSITLNRSTIHNVIRETLQSDEFVNLLWEKLVTSKSFH</sequence>